<evidence type="ECO:0000313" key="1">
    <source>
        <dbReference type="EMBL" id="PYI32565.1"/>
    </source>
</evidence>
<protein>
    <submittedName>
        <fullName evidence="1">Uncharacterized protein</fullName>
    </submittedName>
</protein>
<accession>A0A2V5I717</accession>
<organism evidence="1 2">
    <name type="scientific">Aspergillus indologenus CBS 114.80</name>
    <dbReference type="NCBI Taxonomy" id="1450541"/>
    <lineage>
        <taxon>Eukaryota</taxon>
        <taxon>Fungi</taxon>
        <taxon>Dikarya</taxon>
        <taxon>Ascomycota</taxon>
        <taxon>Pezizomycotina</taxon>
        <taxon>Eurotiomycetes</taxon>
        <taxon>Eurotiomycetidae</taxon>
        <taxon>Eurotiales</taxon>
        <taxon>Aspergillaceae</taxon>
        <taxon>Aspergillus</taxon>
        <taxon>Aspergillus subgen. Circumdati</taxon>
    </lineage>
</organism>
<reference evidence="1 2" key="1">
    <citation type="submission" date="2018-02" db="EMBL/GenBank/DDBJ databases">
        <title>The genomes of Aspergillus section Nigri reveals drivers in fungal speciation.</title>
        <authorList>
            <consortium name="DOE Joint Genome Institute"/>
            <person name="Vesth T.C."/>
            <person name="Nybo J."/>
            <person name="Theobald S."/>
            <person name="Brandl J."/>
            <person name="Frisvad J.C."/>
            <person name="Nielsen K.F."/>
            <person name="Lyhne E.K."/>
            <person name="Kogle M.E."/>
            <person name="Kuo A."/>
            <person name="Riley R."/>
            <person name="Clum A."/>
            <person name="Nolan M."/>
            <person name="Lipzen A."/>
            <person name="Salamov A."/>
            <person name="Henrissat B."/>
            <person name="Wiebenga A."/>
            <person name="De vries R.P."/>
            <person name="Grigoriev I.V."/>
            <person name="Mortensen U.H."/>
            <person name="Andersen M.R."/>
            <person name="Baker S.E."/>
        </authorList>
    </citation>
    <scope>NUCLEOTIDE SEQUENCE [LARGE SCALE GENOMIC DNA]</scope>
    <source>
        <strain evidence="1 2">CBS 114.80</strain>
    </source>
</reference>
<dbReference type="Proteomes" id="UP000248817">
    <property type="component" value="Unassembled WGS sequence"/>
</dbReference>
<keyword evidence="2" id="KW-1185">Reference proteome</keyword>
<gene>
    <name evidence="1" type="ORF">BP00DRAFT_445395</name>
</gene>
<proteinExistence type="predicted"/>
<dbReference type="AlphaFoldDB" id="A0A2V5I717"/>
<dbReference type="EMBL" id="KZ825491">
    <property type="protein sequence ID" value="PYI32565.1"/>
    <property type="molecule type" value="Genomic_DNA"/>
</dbReference>
<sequence length="327" mass="37192">MLHVLDIPQANNIAQTALGVHLGQRYMQDTPDLPTAAYIDENDDAIPLIKLSAPLDYQNYMQRIHDESQSFHDFSYSPEDDDAKMLNRILQQVRDQATQLLERPINITSLALPREIGTLEHDYLVEAISECEATPAKYGWQFREFLYNAQLAYGLNTCEALGIPEPTEGCDLDEEEPAILFVDYGQGGVLNLYAGIVNEYAVHAGNYRDPWHVEIKVDAQEENIKDLQSIFEDFIQKQVVARDEVQDPRAIIISGDASEAEIENLKQALHLALPEDWKCLVRDQVDPFWVGAVGAARRAKLHVVDSRYDIGEYEEWLQSIPREHDEL</sequence>
<evidence type="ECO:0000313" key="2">
    <source>
        <dbReference type="Proteomes" id="UP000248817"/>
    </source>
</evidence>
<name>A0A2V5I717_9EURO</name>